<keyword evidence="3" id="KW-1003">Cell membrane</keyword>
<dbReference type="GO" id="GO:0005886">
    <property type="term" value="C:plasma membrane"/>
    <property type="evidence" value="ECO:0007669"/>
    <property type="project" value="UniProtKB-SubCell"/>
</dbReference>
<evidence type="ECO:0000256" key="3">
    <source>
        <dbReference type="ARBA" id="ARBA00022475"/>
    </source>
</evidence>
<dbReference type="InterPro" id="IPR051393">
    <property type="entry name" value="ABC_transporter_permease"/>
</dbReference>
<dbReference type="EMBL" id="QRCM01000001">
    <property type="protein sequence ID" value="TXG89976.1"/>
    <property type="molecule type" value="Genomic_DNA"/>
</dbReference>
<feature type="domain" description="ABC transmembrane type-1" evidence="8">
    <location>
        <begin position="80"/>
        <end position="295"/>
    </location>
</feature>
<dbReference type="RefSeq" id="WP_010839415.1">
    <property type="nucleotide sequence ID" value="NZ_QRCM01000001.1"/>
</dbReference>
<evidence type="ECO:0000256" key="2">
    <source>
        <dbReference type="ARBA" id="ARBA00022448"/>
    </source>
</evidence>
<evidence type="ECO:0000256" key="4">
    <source>
        <dbReference type="ARBA" id="ARBA00022692"/>
    </source>
</evidence>
<dbReference type="PROSITE" id="PS50928">
    <property type="entry name" value="ABC_TM1"/>
    <property type="match status" value="1"/>
</dbReference>
<evidence type="ECO:0000256" key="7">
    <source>
        <dbReference type="RuleBase" id="RU363032"/>
    </source>
</evidence>
<comment type="caution">
    <text evidence="9">The sequence shown here is derived from an EMBL/GenBank/DDBJ whole genome shotgun (WGS) entry which is preliminary data.</text>
</comment>
<dbReference type="InterPro" id="IPR000515">
    <property type="entry name" value="MetI-like"/>
</dbReference>
<evidence type="ECO:0000313" key="10">
    <source>
        <dbReference type="Proteomes" id="UP000471120"/>
    </source>
</evidence>
<organism evidence="9 10">
    <name type="scientific">Rhodococcus rhodnii</name>
    <dbReference type="NCBI Taxonomy" id="38312"/>
    <lineage>
        <taxon>Bacteria</taxon>
        <taxon>Bacillati</taxon>
        <taxon>Actinomycetota</taxon>
        <taxon>Actinomycetes</taxon>
        <taxon>Mycobacteriales</taxon>
        <taxon>Nocardiaceae</taxon>
        <taxon>Rhodococcus</taxon>
    </lineage>
</organism>
<dbReference type="CDD" id="cd06261">
    <property type="entry name" value="TM_PBP2"/>
    <property type="match status" value="1"/>
</dbReference>
<feature type="transmembrane region" description="Helical" evidence="7">
    <location>
        <begin position="79"/>
        <end position="102"/>
    </location>
</feature>
<name>A0A6P2CFI3_9NOCA</name>
<dbReference type="InterPro" id="IPR035906">
    <property type="entry name" value="MetI-like_sf"/>
</dbReference>
<keyword evidence="2 7" id="KW-0813">Transport</keyword>
<sequence>MKAASERVLAVGGRPWRDRVLFAALLAPNLALLAVFTYRPLIDNIRLSFFDWNLAEAQARFVGLANYREWFTRSDTWQIVGNTVAFTVVAVVGSMIVGLALARLLDRRLRGRNLVRSALFAPFVLSGAAVGVAFQFVFDPSFGLVQDLLHRIGLPVPNFYQEPAWAMAMVTVAYLWKNIGYTFVIYLAALQGLRADLHEAAEIDGASAWSRLRNVTLPQLRPTTFFLSITVMLASLQVFDIINVMTRGGPLGTGTTTMIFQVYQESFVNFRAGYGATVATILFLVLLAITVYQVRIMDRGDR</sequence>
<evidence type="ECO:0000256" key="6">
    <source>
        <dbReference type="ARBA" id="ARBA00023136"/>
    </source>
</evidence>
<dbReference type="SUPFAM" id="SSF161098">
    <property type="entry name" value="MetI-like"/>
    <property type="match status" value="1"/>
</dbReference>
<keyword evidence="6 7" id="KW-0472">Membrane</keyword>
<dbReference type="Gene3D" id="1.10.3720.10">
    <property type="entry name" value="MetI-like"/>
    <property type="match status" value="1"/>
</dbReference>
<feature type="transmembrane region" description="Helical" evidence="7">
    <location>
        <begin position="272"/>
        <end position="292"/>
    </location>
</feature>
<feature type="transmembrane region" description="Helical" evidence="7">
    <location>
        <begin position="114"/>
        <end position="138"/>
    </location>
</feature>
<proteinExistence type="inferred from homology"/>
<feature type="transmembrane region" description="Helical" evidence="7">
    <location>
        <begin position="223"/>
        <end position="242"/>
    </location>
</feature>
<dbReference type="Proteomes" id="UP000471120">
    <property type="component" value="Unassembled WGS sequence"/>
</dbReference>
<dbReference type="Pfam" id="PF00528">
    <property type="entry name" value="BPD_transp_1"/>
    <property type="match status" value="1"/>
</dbReference>
<accession>A0A6P2CFI3</accession>
<keyword evidence="4 7" id="KW-0812">Transmembrane</keyword>
<keyword evidence="5 7" id="KW-1133">Transmembrane helix</keyword>
<evidence type="ECO:0000256" key="5">
    <source>
        <dbReference type="ARBA" id="ARBA00022989"/>
    </source>
</evidence>
<dbReference type="AlphaFoldDB" id="A0A6P2CFI3"/>
<feature type="transmembrane region" description="Helical" evidence="7">
    <location>
        <begin position="20"/>
        <end position="38"/>
    </location>
</feature>
<gene>
    <name evidence="9" type="ORF">DW322_06820</name>
</gene>
<comment type="subcellular location">
    <subcellularLocation>
        <location evidence="1 7">Cell membrane</location>
        <topology evidence="1 7">Multi-pass membrane protein</topology>
    </subcellularLocation>
</comment>
<dbReference type="PANTHER" id="PTHR30193">
    <property type="entry name" value="ABC TRANSPORTER PERMEASE PROTEIN"/>
    <property type="match status" value="1"/>
</dbReference>
<evidence type="ECO:0000313" key="9">
    <source>
        <dbReference type="EMBL" id="TXG89976.1"/>
    </source>
</evidence>
<protein>
    <submittedName>
        <fullName evidence="9">Sugar ABC transporter permease</fullName>
    </submittedName>
</protein>
<reference evidence="9 10" key="1">
    <citation type="submission" date="2018-07" db="EMBL/GenBank/DDBJ databases">
        <title>Genome sequence of Rhodococcus rhodnii ATCC 35071 from Rhodnius prolixus.</title>
        <authorList>
            <person name="Patel V."/>
            <person name="Vogel K.J."/>
        </authorList>
    </citation>
    <scope>NUCLEOTIDE SEQUENCE [LARGE SCALE GENOMIC DNA]</scope>
    <source>
        <strain evidence="9 10">ATCC 35071</strain>
    </source>
</reference>
<feature type="transmembrane region" description="Helical" evidence="7">
    <location>
        <begin position="164"/>
        <end position="189"/>
    </location>
</feature>
<dbReference type="GO" id="GO:0055085">
    <property type="term" value="P:transmembrane transport"/>
    <property type="evidence" value="ECO:0007669"/>
    <property type="project" value="InterPro"/>
</dbReference>
<dbReference type="PANTHER" id="PTHR30193:SF37">
    <property type="entry name" value="INNER MEMBRANE ABC TRANSPORTER PERMEASE PROTEIN YCJO"/>
    <property type="match status" value="1"/>
</dbReference>
<evidence type="ECO:0000259" key="8">
    <source>
        <dbReference type="PROSITE" id="PS50928"/>
    </source>
</evidence>
<comment type="similarity">
    <text evidence="7">Belongs to the binding-protein-dependent transport system permease family.</text>
</comment>
<evidence type="ECO:0000256" key="1">
    <source>
        <dbReference type="ARBA" id="ARBA00004651"/>
    </source>
</evidence>